<sequence>MKSDDTYAVTKTEAEWREALSPEAFRVLRQHGTERPGTSPLNEEKRPGTFACAGCGQPLFEAETKYESCSGWPSFFAPIDQGAVGTTTDRSFFMTRTEVHCSRCGGHLGHVFPDGPEPTGLRYCMNGVSLTFVPKGG</sequence>
<evidence type="ECO:0000313" key="9">
    <source>
        <dbReference type="EMBL" id="NMJ40033.1"/>
    </source>
</evidence>
<dbReference type="Pfam" id="PF01641">
    <property type="entry name" value="SelR"/>
    <property type="match status" value="1"/>
</dbReference>
<dbReference type="AlphaFoldDB" id="A0A848E979"/>
<reference evidence="9 10" key="1">
    <citation type="submission" date="2020-03" db="EMBL/GenBank/DDBJ databases">
        <authorList>
            <person name="Sun Q."/>
        </authorList>
    </citation>
    <scope>NUCLEOTIDE SEQUENCE [LARGE SCALE GENOMIC DNA]</scope>
    <source>
        <strain evidence="9 10">JC162</strain>
    </source>
</reference>
<dbReference type="GO" id="GO:0046872">
    <property type="term" value="F:metal ion binding"/>
    <property type="evidence" value="ECO:0007669"/>
    <property type="project" value="UniProtKB-KW"/>
</dbReference>
<gene>
    <name evidence="9" type="primary">msrB</name>
    <name evidence="9" type="ORF">GWK16_02185</name>
</gene>
<dbReference type="NCBIfam" id="TIGR00357">
    <property type="entry name" value="peptide-methionine (R)-S-oxide reductase MsrB"/>
    <property type="match status" value="1"/>
</dbReference>
<keyword evidence="4" id="KW-0479">Metal-binding</keyword>
<accession>A0A848E979</accession>
<comment type="catalytic activity">
    <reaction evidence="7">
        <text>L-methionyl-[protein] + [thioredoxin]-disulfide + H2O = L-methionyl-(R)-S-oxide-[protein] + [thioredoxin]-dithiol</text>
        <dbReference type="Rhea" id="RHEA:24164"/>
        <dbReference type="Rhea" id="RHEA-COMP:10698"/>
        <dbReference type="Rhea" id="RHEA-COMP:10700"/>
        <dbReference type="Rhea" id="RHEA-COMP:12313"/>
        <dbReference type="Rhea" id="RHEA-COMP:12314"/>
        <dbReference type="ChEBI" id="CHEBI:15377"/>
        <dbReference type="ChEBI" id="CHEBI:16044"/>
        <dbReference type="ChEBI" id="CHEBI:29950"/>
        <dbReference type="ChEBI" id="CHEBI:45764"/>
        <dbReference type="ChEBI" id="CHEBI:50058"/>
        <dbReference type="EC" id="1.8.4.12"/>
    </reaction>
</comment>
<evidence type="ECO:0000256" key="2">
    <source>
        <dbReference type="ARBA" id="ARBA00007174"/>
    </source>
</evidence>
<dbReference type="GO" id="GO:0030091">
    <property type="term" value="P:protein repair"/>
    <property type="evidence" value="ECO:0007669"/>
    <property type="project" value="InterPro"/>
</dbReference>
<keyword evidence="10" id="KW-1185">Reference proteome</keyword>
<comment type="caution">
    <text evidence="9">The sequence shown here is derived from an EMBL/GenBank/DDBJ whole genome shotgun (WGS) entry which is preliminary data.</text>
</comment>
<dbReference type="RefSeq" id="WP_170052325.1">
    <property type="nucleotide sequence ID" value="NZ_JABBKX010000001.1"/>
</dbReference>
<keyword evidence="6 9" id="KW-0560">Oxidoreductase</keyword>
<comment type="cofactor">
    <cofactor evidence="1">
        <name>Zn(2+)</name>
        <dbReference type="ChEBI" id="CHEBI:29105"/>
    </cofactor>
</comment>
<dbReference type="Gene3D" id="2.170.150.20">
    <property type="entry name" value="Peptide methionine sulfoxide reductase"/>
    <property type="match status" value="1"/>
</dbReference>
<dbReference type="SUPFAM" id="SSF51316">
    <property type="entry name" value="Mss4-like"/>
    <property type="match status" value="1"/>
</dbReference>
<dbReference type="Proteomes" id="UP000548582">
    <property type="component" value="Unassembled WGS sequence"/>
</dbReference>
<keyword evidence="5" id="KW-0862">Zinc</keyword>
<name>A0A848E979_9PROT</name>
<dbReference type="GO" id="GO:0006979">
    <property type="term" value="P:response to oxidative stress"/>
    <property type="evidence" value="ECO:0007669"/>
    <property type="project" value="InterPro"/>
</dbReference>
<evidence type="ECO:0000313" key="10">
    <source>
        <dbReference type="Proteomes" id="UP000548582"/>
    </source>
</evidence>
<dbReference type="InterPro" id="IPR011057">
    <property type="entry name" value="Mss4-like_sf"/>
</dbReference>
<comment type="similarity">
    <text evidence="2">Belongs to the MsrB Met sulfoxide reductase family.</text>
</comment>
<dbReference type="EMBL" id="JABBKX010000001">
    <property type="protein sequence ID" value="NMJ40033.1"/>
    <property type="molecule type" value="Genomic_DNA"/>
</dbReference>
<organism evidence="9 10">
    <name type="scientific">Neoroseomonas marina</name>
    <dbReference type="NCBI Taxonomy" id="1232220"/>
    <lineage>
        <taxon>Bacteria</taxon>
        <taxon>Pseudomonadati</taxon>
        <taxon>Pseudomonadota</taxon>
        <taxon>Alphaproteobacteria</taxon>
        <taxon>Acetobacterales</taxon>
        <taxon>Acetobacteraceae</taxon>
        <taxon>Neoroseomonas</taxon>
    </lineage>
</organism>
<proteinExistence type="inferred from homology"/>
<dbReference type="EC" id="1.8.4.12" evidence="3"/>
<evidence type="ECO:0000256" key="3">
    <source>
        <dbReference type="ARBA" id="ARBA00012499"/>
    </source>
</evidence>
<evidence type="ECO:0000256" key="7">
    <source>
        <dbReference type="ARBA" id="ARBA00048488"/>
    </source>
</evidence>
<evidence type="ECO:0000256" key="6">
    <source>
        <dbReference type="ARBA" id="ARBA00023002"/>
    </source>
</evidence>
<evidence type="ECO:0000259" key="8">
    <source>
        <dbReference type="PROSITE" id="PS51790"/>
    </source>
</evidence>
<feature type="domain" description="MsrB" evidence="8">
    <location>
        <begin position="13"/>
        <end position="135"/>
    </location>
</feature>
<dbReference type="GO" id="GO:0033743">
    <property type="term" value="F:peptide-methionine (R)-S-oxide reductase activity"/>
    <property type="evidence" value="ECO:0007669"/>
    <property type="project" value="UniProtKB-EC"/>
</dbReference>
<dbReference type="GO" id="GO:0005737">
    <property type="term" value="C:cytoplasm"/>
    <property type="evidence" value="ECO:0007669"/>
    <property type="project" value="TreeGrafter"/>
</dbReference>
<dbReference type="PROSITE" id="PS51790">
    <property type="entry name" value="MSRB"/>
    <property type="match status" value="1"/>
</dbReference>
<evidence type="ECO:0000256" key="4">
    <source>
        <dbReference type="ARBA" id="ARBA00022723"/>
    </source>
</evidence>
<dbReference type="PANTHER" id="PTHR10173:SF57">
    <property type="entry name" value="PEPTIDE-METHIONINE (R)-S-OXIDE REDUCTASE"/>
    <property type="match status" value="1"/>
</dbReference>
<evidence type="ECO:0000256" key="5">
    <source>
        <dbReference type="ARBA" id="ARBA00022833"/>
    </source>
</evidence>
<evidence type="ECO:0000256" key="1">
    <source>
        <dbReference type="ARBA" id="ARBA00001947"/>
    </source>
</evidence>
<dbReference type="InterPro" id="IPR002579">
    <property type="entry name" value="Met_Sox_Rdtase_MsrB_dom"/>
</dbReference>
<dbReference type="PANTHER" id="PTHR10173">
    <property type="entry name" value="METHIONINE SULFOXIDE REDUCTASE"/>
    <property type="match status" value="1"/>
</dbReference>
<dbReference type="InterPro" id="IPR028427">
    <property type="entry name" value="Met_Sox_Rdtase_MsrB"/>
</dbReference>
<dbReference type="FunFam" id="2.170.150.20:FF:000001">
    <property type="entry name" value="Peptide methionine sulfoxide reductase MsrB"/>
    <property type="match status" value="1"/>
</dbReference>
<protein>
    <recommendedName>
        <fullName evidence="3">peptide-methionine (R)-S-oxide reductase</fullName>
        <ecNumber evidence="3">1.8.4.12</ecNumber>
    </recommendedName>
</protein>